<proteinExistence type="predicted"/>
<name>A0A9P7JBM1_9AGAM</name>
<feature type="compositionally biased region" description="Polar residues" evidence="1">
    <location>
        <begin position="1"/>
        <end position="15"/>
    </location>
</feature>
<evidence type="ECO:0000313" key="2">
    <source>
        <dbReference type="EMBL" id="KAG1812937.1"/>
    </source>
</evidence>
<evidence type="ECO:0000313" key="3">
    <source>
        <dbReference type="Proteomes" id="UP000807769"/>
    </source>
</evidence>
<dbReference type="OrthoDB" id="2682158at2759"/>
<feature type="region of interest" description="Disordered" evidence="1">
    <location>
        <begin position="165"/>
        <end position="207"/>
    </location>
</feature>
<dbReference type="RefSeq" id="XP_041190960.1">
    <property type="nucleotide sequence ID" value="XM_041336210.1"/>
</dbReference>
<organism evidence="2 3">
    <name type="scientific">Suillus subaureus</name>
    <dbReference type="NCBI Taxonomy" id="48587"/>
    <lineage>
        <taxon>Eukaryota</taxon>
        <taxon>Fungi</taxon>
        <taxon>Dikarya</taxon>
        <taxon>Basidiomycota</taxon>
        <taxon>Agaricomycotina</taxon>
        <taxon>Agaricomycetes</taxon>
        <taxon>Agaricomycetidae</taxon>
        <taxon>Boletales</taxon>
        <taxon>Suillineae</taxon>
        <taxon>Suillaceae</taxon>
        <taxon>Suillus</taxon>
    </lineage>
</organism>
<feature type="compositionally biased region" description="Polar residues" evidence="1">
    <location>
        <begin position="165"/>
        <end position="175"/>
    </location>
</feature>
<reference evidence="2" key="1">
    <citation type="journal article" date="2020" name="New Phytol.">
        <title>Comparative genomics reveals dynamic genome evolution in host specialist ectomycorrhizal fungi.</title>
        <authorList>
            <person name="Lofgren L.A."/>
            <person name="Nguyen N.H."/>
            <person name="Vilgalys R."/>
            <person name="Ruytinx J."/>
            <person name="Liao H.L."/>
            <person name="Branco S."/>
            <person name="Kuo A."/>
            <person name="LaButti K."/>
            <person name="Lipzen A."/>
            <person name="Andreopoulos W."/>
            <person name="Pangilinan J."/>
            <person name="Riley R."/>
            <person name="Hundley H."/>
            <person name="Na H."/>
            <person name="Barry K."/>
            <person name="Grigoriev I.V."/>
            <person name="Stajich J.E."/>
            <person name="Kennedy P.G."/>
        </authorList>
    </citation>
    <scope>NUCLEOTIDE SEQUENCE</scope>
    <source>
        <strain evidence="2">MN1</strain>
    </source>
</reference>
<protein>
    <submittedName>
        <fullName evidence="2">Uncharacterized protein</fullName>
    </submittedName>
</protein>
<feature type="region of interest" description="Disordered" evidence="1">
    <location>
        <begin position="1"/>
        <end position="54"/>
    </location>
</feature>
<comment type="caution">
    <text evidence="2">The sequence shown here is derived from an EMBL/GenBank/DDBJ whole genome shotgun (WGS) entry which is preliminary data.</text>
</comment>
<sequence>MSSRKSTKTINTLASQIELERTRTNAKNDVHRLDHKSRKIPKPKGQARRAPPRGYKVQEAMGLTGDNDRYNKFRAIARIFATRYLDLTKTIRAQDQTVVDYILELLQIQHPFLQQFEDVWPMRDMIGQFLWHRNTYYKHRPIIQTSGRGDDMCLGELAKFLSEPNNHPSISNATKGTRKSKSNSDTISKVPQHVNKRKQPAVEYPEEESQFALSKKRRIEIHLASGHRLLANQFPSTDNSEDEPPVSTSTRYTLTITLSSQSY</sequence>
<feature type="compositionally biased region" description="Basic residues" evidence="1">
    <location>
        <begin position="33"/>
        <end position="51"/>
    </location>
</feature>
<dbReference type="EMBL" id="JABBWG010000025">
    <property type="protein sequence ID" value="KAG1812937.1"/>
    <property type="molecule type" value="Genomic_DNA"/>
</dbReference>
<dbReference type="Proteomes" id="UP000807769">
    <property type="component" value="Unassembled WGS sequence"/>
</dbReference>
<evidence type="ECO:0000256" key="1">
    <source>
        <dbReference type="SAM" id="MobiDB-lite"/>
    </source>
</evidence>
<dbReference type="GeneID" id="64630227"/>
<feature type="compositionally biased region" description="Basic and acidic residues" evidence="1">
    <location>
        <begin position="18"/>
        <end position="32"/>
    </location>
</feature>
<keyword evidence="3" id="KW-1185">Reference proteome</keyword>
<gene>
    <name evidence="2" type="ORF">BJ212DRAFT_1369117</name>
</gene>
<accession>A0A9P7JBM1</accession>
<dbReference type="AlphaFoldDB" id="A0A9P7JBM1"/>